<keyword evidence="1" id="KW-0132">Cell division</keyword>
<comment type="caution">
    <text evidence="1">The sequence shown here is derived from an EMBL/GenBank/DDBJ whole genome shotgun (WGS) entry which is preliminary data.</text>
</comment>
<dbReference type="EMBL" id="JXUW01000008">
    <property type="protein sequence ID" value="KJE77080.1"/>
    <property type="molecule type" value="Genomic_DNA"/>
</dbReference>
<sequence length="101" mass="11163">MKVRRRVIIIAALLVGAVIYVTAVLPAGQLLGAVTTKHNDAATLRALQSENTNLKRRIAQLNSPQWIETIARNDFGMYPTGSTPYQILPSSPLYHPRTHQS</sequence>
<dbReference type="Proteomes" id="UP000032336">
    <property type="component" value="Unassembled WGS sequence"/>
</dbReference>
<reference evidence="1 2" key="1">
    <citation type="submission" date="2015-01" db="EMBL/GenBank/DDBJ databases">
        <title>Draft genome of the acidophilic iron oxidizer Ferrimicrobium acidiphilum strain T23.</title>
        <authorList>
            <person name="Poehlein A."/>
            <person name="Eisen S."/>
            <person name="Schloemann M."/>
            <person name="Johnson B.D."/>
            <person name="Daniel R."/>
            <person name="Muehling M."/>
        </authorList>
    </citation>
    <scope>NUCLEOTIDE SEQUENCE [LARGE SCALE GENOMIC DNA]</scope>
    <source>
        <strain evidence="1 2">T23</strain>
    </source>
</reference>
<dbReference type="AlphaFoldDB" id="A0A0D8FUX5"/>
<dbReference type="STRING" id="1121877.FEAC_12060"/>
<protein>
    <submittedName>
        <fullName evidence="1">Cell division protein FtsL</fullName>
    </submittedName>
</protein>
<proteinExistence type="predicted"/>
<keyword evidence="2" id="KW-1185">Reference proteome</keyword>
<organism evidence="1 2">
    <name type="scientific">Ferrimicrobium acidiphilum DSM 19497</name>
    <dbReference type="NCBI Taxonomy" id="1121877"/>
    <lineage>
        <taxon>Bacteria</taxon>
        <taxon>Bacillati</taxon>
        <taxon>Actinomycetota</taxon>
        <taxon>Acidimicrobiia</taxon>
        <taxon>Acidimicrobiales</taxon>
        <taxon>Acidimicrobiaceae</taxon>
        <taxon>Ferrimicrobium</taxon>
    </lineage>
</organism>
<dbReference type="Pfam" id="PF04977">
    <property type="entry name" value="DivIC"/>
    <property type="match status" value="1"/>
</dbReference>
<accession>A0A0D8FUX5</accession>
<evidence type="ECO:0000313" key="1">
    <source>
        <dbReference type="EMBL" id="KJE77080.1"/>
    </source>
</evidence>
<name>A0A0D8FUX5_9ACTN</name>
<dbReference type="InterPro" id="IPR007060">
    <property type="entry name" value="FtsL/DivIC"/>
</dbReference>
<dbReference type="GO" id="GO:0051301">
    <property type="term" value="P:cell division"/>
    <property type="evidence" value="ECO:0007669"/>
    <property type="project" value="UniProtKB-KW"/>
</dbReference>
<dbReference type="RefSeq" id="WP_035388977.1">
    <property type="nucleotide sequence ID" value="NZ_JQKF01000008.1"/>
</dbReference>
<evidence type="ECO:0000313" key="2">
    <source>
        <dbReference type="Proteomes" id="UP000032336"/>
    </source>
</evidence>
<gene>
    <name evidence="1" type="primary">ftsL1</name>
    <name evidence="1" type="ORF">FEAC_12060</name>
</gene>
<keyword evidence="1" id="KW-0131">Cell cycle</keyword>